<proteinExistence type="predicted"/>
<feature type="compositionally biased region" description="Polar residues" evidence="2">
    <location>
        <begin position="594"/>
        <end position="603"/>
    </location>
</feature>
<dbReference type="AlphaFoldDB" id="S3CWB2"/>
<dbReference type="InterPro" id="IPR056884">
    <property type="entry name" value="NPHP3-like_N"/>
</dbReference>
<feature type="region of interest" description="Disordered" evidence="2">
    <location>
        <begin position="594"/>
        <end position="638"/>
    </location>
</feature>
<protein>
    <submittedName>
        <fullName evidence="5">Uncharacterized protein</fullName>
    </submittedName>
</protein>
<feature type="domain" description="Nephrocystin 3-like N-terminal" evidence="4">
    <location>
        <begin position="384"/>
        <end position="554"/>
    </location>
</feature>
<dbReference type="OrthoDB" id="5419927at2759"/>
<dbReference type="HOGENOM" id="CLU_428959_0_0_1"/>
<dbReference type="RefSeq" id="XP_008088194.1">
    <property type="nucleotide sequence ID" value="XM_008090003.1"/>
</dbReference>
<dbReference type="PANTHER" id="PTHR40619:SF3">
    <property type="entry name" value="FUNGAL STAND N-TERMINAL GOODBYE DOMAIN-CONTAINING PROTEIN"/>
    <property type="match status" value="1"/>
</dbReference>
<gene>
    <name evidence="5" type="ORF">GLAREA_07956</name>
</gene>
<dbReference type="PANTHER" id="PTHR40619">
    <property type="entry name" value="FUNGAL STAND N-TERMINAL GOODBYE DOMAIN-CONTAINING PROTEIN"/>
    <property type="match status" value="1"/>
</dbReference>
<dbReference type="Pfam" id="PF24883">
    <property type="entry name" value="NPHP3_N"/>
    <property type="match status" value="1"/>
</dbReference>
<accession>S3CWB2</accession>
<feature type="domain" description="DUF7708" evidence="3">
    <location>
        <begin position="143"/>
        <end position="266"/>
    </location>
</feature>
<dbReference type="KEGG" id="glz:GLAREA_07956"/>
<dbReference type="InterPro" id="IPR056125">
    <property type="entry name" value="DUF7708"/>
</dbReference>
<evidence type="ECO:0000256" key="2">
    <source>
        <dbReference type="SAM" id="MobiDB-lite"/>
    </source>
</evidence>
<evidence type="ECO:0000259" key="3">
    <source>
        <dbReference type="Pfam" id="PF24809"/>
    </source>
</evidence>
<reference evidence="5 6" key="1">
    <citation type="journal article" date="2013" name="BMC Genomics">
        <title>Genomics-driven discovery of the pneumocandin biosynthetic gene cluster in the fungus Glarea lozoyensis.</title>
        <authorList>
            <person name="Chen L."/>
            <person name="Yue Q."/>
            <person name="Zhang X."/>
            <person name="Xiang M."/>
            <person name="Wang C."/>
            <person name="Li S."/>
            <person name="Che Y."/>
            <person name="Ortiz-Lopez F.J."/>
            <person name="Bills G.F."/>
            <person name="Liu X."/>
            <person name="An Z."/>
        </authorList>
    </citation>
    <scope>NUCLEOTIDE SEQUENCE [LARGE SCALE GENOMIC DNA]</scope>
    <source>
        <strain evidence="6">ATCC 20868 / MF5171</strain>
    </source>
</reference>
<dbReference type="EMBL" id="KE145373">
    <property type="protein sequence ID" value="EPE24106.1"/>
    <property type="molecule type" value="Genomic_DNA"/>
</dbReference>
<dbReference type="eggNOG" id="ENOG502SHRF">
    <property type="taxonomic scope" value="Eukaryota"/>
</dbReference>
<feature type="compositionally biased region" description="Basic and acidic residues" evidence="2">
    <location>
        <begin position="604"/>
        <end position="613"/>
    </location>
</feature>
<evidence type="ECO:0000256" key="1">
    <source>
        <dbReference type="ARBA" id="ARBA00022737"/>
    </source>
</evidence>
<keyword evidence="6" id="KW-1185">Reference proteome</keyword>
<evidence type="ECO:0000313" key="5">
    <source>
        <dbReference type="EMBL" id="EPE24106.1"/>
    </source>
</evidence>
<dbReference type="Proteomes" id="UP000016922">
    <property type="component" value="Unassembled WGS sequence"/>
</dbReference>
<name>S3CWB2_GLAL2</name>
<evidence type="ECO:0000259" key="4">
    <source>
        <dbReference type="Pfam" id="PF24883"/>
    </source>
</evidence>
<dbReference type="GeneID" id="19467007"/>
<dbReference type="Pfam" id="PF24809">
    <property type="entry name" value="DUF7708"/>
    <property type="match status" value="1"/>
</dbReference>
<sequence>MAASLKDSAIVARDGVEAKVDGVILAPIINTEVIFDEDQKLYVKMEGKLPPGNVYGVVEKEKTFLLRAMQDFESKAKGSTDVDNNPKKYQDWKEVEKIMRDAEKNYAERHKNKPMMRGIVQFFDNVGDSGATFQAWLSLLPTGEYSSIICGAFKLVIKSCIRLTTIRDLILSSLGKIPQALQTAKQYLEMRNLYKSAELHIEFSRLYKAILEVFQHILEWMSKSSMRHAVKAFLKQDDYEKELEDKLTRVWDQAAAVRQQAEICSQFLIGDIHQNLEIQTHNLAGVRVTIEGVKTDVEDIGKVLVKSQARIEDRLNAFFHLFQDMAKDLKNTQVDMPVAPKGAKLTSAKLIQTLGCSSKVIKKDVNKAIFAGKSADNIFQERAQALMSHNRLKSWITNARSQALLVNGNGGREKISPMSLACGMLARSLDSFEGAVPLVFFCGMHSDVNEEEGPELMLAYLIHQLLTSSSTFDLDFILISQKKQDIIDHDMDTLCFIFAGLVQQLAKDQIVFCLIDGITFCEYGNRKDSARQAISTIVDLVEEHDCVFKLLVTSSTRSLVVYRLFSQEDIFSLRADSVGRSDQGLNIRSALGQNSRSMASLSSERQKKLHPQDEWSLSDSAGDDEDQATASSDIFEED</sequence>
<organism evidence="5 6">
    <name type="scientific">Glarea lozoyensis (strain ATCC 20868 / MF5171)</name>
    <dbReference type="NCBI Taxonomy" id="1116229"/>
    <lineage>
        <taxon>Eukaryota</taxon>
        <taxon>Fungi</taxon>
        <taxon>Dikarya</taxon>
        <taxon>Ascomycota</taxon>
        <taxon>Pezizomycotina</taxon>
        <taxon>Leotiomycetes</taxon>
        <taxon>Helotiales</taxon>
        <taxon>Helotiaceae</taxon>
        <taxon>Glarea</taxon>
    </lineage>
</organism>
<evidence type="ECO:0000313" key="6">
    <source>
        <dbReference type="Proteomes" id="UP000016922"/>
    </source>
</evidence>
<dbReference type="OMA" id="NYAMARC"/>
<keyword evidence="1" id="KW-0677">Repeat</keyword>